<proteinExistence type="predicted"/>
<protein>
    <submittedName>
        <fullName evidence="1">Uncharacterized protein</fullName>
    </submittedName>
</protein>
<dbReference type="RefSeq" id="WP_115325773.1">
    <property type="nucleotide sequence ID" value="NZ_JACHMA010000001.1"/>
</dbReference>
<reference evidence="1 2" key="1">
    <citation type="submission" date="2018-06" db="EMBL/GenBank/DDBJ databases">
        <authorList>
            <consortium name="Pathogen Informatics"/>
            <person name="Doyle S."/>
        </authorList>
    </citation>
    <scope>NUCLEOTIDE SEQUENCE [LARGE SCALE GENOMIC DNA]</scope>
    <source>
        <strain evidence="1 2">NCTC11819</strain>
    </source>
</reference>
<name>A0A8G2M5J6_9ACTO</name>
<gene>
    <name evidence="1" type="ORF">NCTC11819_01105</name>
</gene>
<evidence type="ECO:0000313" key="1">
    <source>
        <dbReference type="EMBL" id="STO16536.1"/>
    </source>
</evidence>
<comment type="caution">
    <text evidence="1">The sequence shown here is derived from an EMBL/GenBank/DDBJ whole genome shotgun (WGS) entry which is preliminary data.</text>
</comment>
<evidence type="ECO:0000313" key="2">
    <source>
        <dbReference type="Proteomes" id="UP000255284"/>
    </source>
</evidence>
<dbReference type="AlphaFoldDB" id="A0A8G2M5J6"/>
<sequence>MATIPFETNSPLVVMSGPRPAFVYEGGVRTEKRLLDALGRPQARFSGVSMIGEEPTEVTVELPEEVSEPAVVGGTVVLTSSKPMKAELSGGDYGSVRVKIIGCDRLVPGPSAVKIFEQIKATAQSTPSQK</sequence>
<organism evidence="1 2">
    <name type="scientific">Mobiluncus mulieris</name>
    <dbReference type="NCBI Taxonomy" id="2052"/>
    <lineage>
        <taxon>Bacteria</taxon>
        <taxon>Bacillati</taxon>
        <taxon>Actinomycetota</taxon>
        <taxon>Actinomycetes</taxon>
        <taxon>Actinomycetales</taxon>
        <taxon>Actinomycetaceae</taxon>
        <taxon>Mobiluncus</taxon>
    </lineage>
</organism>
<dbReference type="EMBL" id="UGGQ01000006">
    <property type="protein sequence ID" value="STO16536.1"/>
    <property type="molecule type" value="Genomic_DNA"/>
</dbReference>
<dbReference type="GeneID" id="61168822"/>
<accession>A0A8G2M5J6</accession>
<dbReference type="Proteomes" id="UP000255284">
    <property type="component" value="Unassembled WGS sequence"/>
</dbReference>